<dbReference type="InterPro" id="IPR035914">
    <property type="entry name" value="Sperma_CUB_dom_sf"/>
</dbReference>
<dbReference type="PRINTS" id="PR00020">
    <property type="entry name" value="MAMDOMAIN"/>
</dbReference>
<dbReference type="SUPFAM" id="SSF57424">
    <property type="entry name" value="LDL receptor-like module"/>
    <property type="match status" value="2"/>
</dbReference>
<dbReference type="PROSITE" id="PS00289">
    <property type="entry name" value="PTX_1"/>
    <property type="match status" value="1"/>
</dbReference>
<dbReference type="Pfam" id="PF00040">
    <property type="entry name" value="fn2"/>
    <property type="match status" value="1"/>
</dbReference>
<feature type="disulfide bond" evidence="4">
    <location>
        <begin position="984"/>
        <end position="1011"/>
    </location>
</feature>
<dbReference type="SMART" id="SM00192">
    <property type="entry name" value="LDLa"/>
    <property type="match status" value="2"/>
</dbReference>
<dbReference type="Gene3D" id="2.60.120.290">
    <property type="entry name" value="Spermadhesin, CUB domain"/>
    <property type="match status" value="1"/>
</dbReference>
<dbReference type="Pfam" id="PF00057">
    <property type="entry name" value="Ldl_recept_a"/>
    <property type="match status" value="2"/>
</dbReference>
<comment type="caution">
    <text evidence="11">The sequence shown here is derived from an EMBL/GenBank/DDBJ whole genome shotgun (WGS) entry which is preliminary data.</text>
</comment>
<dbReference type="Gene3D" id="4.10.400.10">
    <property type="entry name" value="Low-density Lipoprotein Receptor"/>
    <property type="match status" value="2"/>
</dbReference>
<dbReference type="SUPFAM" id="SSF52058">
    <property type="entry name" value="L domain-like"/>
    <property type="match status" value="1"/>
</dbReference>
<dbReference type="SUPFAM" id="SSF49854">
    <property type="entry name" value="Spermadhesin, CUB domain"/>
    <property type="match status" value="1"/>
</dbReference>
<feature type="domain" description="CUB" evidence="6">
    <location>
        <begin position="1397"/>
        <end position="1510"/>
    </location>
</feature>
<dbReference type="SMART" id="SM00159">
    <property type="entry name" value="PTX"/>
    <property type="match status" value="1"/>
</dbReference>
<dbReference type="SUPFAM" id="SSF57440">
    <property type="entry name" value="Kringle-like"/>
    <property type="match status" value="1"/>
</dbReference>
<dbReference type="CDD" id="cd00041">
    <property type="entry name" value="CUB"/>
    <property type="match status" value="1"/>
</dbReference>
<dbReference type="Pfam" id="PF13855">
    <property type="entry name" value="LRR_8"/>
    <property type="match status" value="1"/>
</dbReference>
<dbReference type="PANTHER" id="PTHR23282:SF101">
    <property type="entry name" value="MAM DOMAIN-CONTAINING PROTEIN"/>
    <property type="match status" value="1"/>
</dbReference>
<feature type="domain" description="MAM" evidence="7">
    <location>
        <begin position="593"/>
        <end position="754"/>
    </location>
</feature>
<proteinExistence type="predicted"/>
<evidence type="ECO:0000313" key="12">
    <source>
        <dbReference type="Proteomes" id="UP001159428"/>
    </source>
</evidence>
<dbReference type="InterPro" id="IPR032675">
    <property type="entry name" value="LRR_dom_sf"/>
</dbReference>
<dbReference type="InterPro" id="IPR000998">
    <property type="entry name" value="MAM_dom"/>
</dbReference>
<dbReference type="CDD" id="cd00112">
    <property type="entry name" value="LDLa"/>
    <property type="match status" value="2"/>
</dbReference>
<evidence type="ECO:0000259" key="9">
    <source>
        <dbReference type="PROSITE" id="PS51820"/>
    </source>
</evidence>
<dbReference type="InterPro" id="IPR030476">
    <property type="entry name" value="Pentaxin_CS"/>
</dbReference>
<evidence type="ECO:0000259" key="10">
    <source>
        <dbReference type="PROSITE" id="PS51828"/>
    </source>
</evidence>
<dbReference type="PROSITE" id="PS00740">
    <property type="entry name" value="MAM_1"/>
    <property type="match status" value="1"/>
</dbReference>
<dbReference type="Gene3D" id="2.60.120.200">
    <property type="match status" value="5"/>
</dbReference>
<evidence type="ECO:0000256" key="4">
    <source>
        <dbReference type="PROSITE-ProRule" id="PRU00479"/>
    </source>
</evidence>
<evidence type="ECO:0000313" key="11">
    <source>
        <dbReference type="EMBL" id="CAH3114088.1"/>
    </source>
</evidence>
<dbReference type="PANTHER" id="PTHR23282">
    <property type="entry name" value="APICAL ENDOSOMAL GLYCOPROTEIN PRECURSOR"/>
    <property type="match status" value="1"/>
</dbReference>
<dbReference type="PRINTS" id="PR00261">
    <property type="entry name" value="LDLRECEPTOR"/>
</dbReference>
<dbReference type="InterPro" id="IPR002172">
    <property type="entry name" value="LDrepeatLR_classA_rpt"/>
</dbReference>
<feature type="disulfide bond" evidence="3">
    <location>
        <begin position="471"/>
        <end position="486"/>
    </location>
</feature>
<dbReference type="InterPro" id="IPR037524">
    <property type="entry name" value="PA14/GLEYA"/>
</dbReference>
<keyword evidence="12" id="KW-1185">Reference proteome</keyword>
<comment type="caution">
    <text evidence="4">Lacks conserved residue(s) required for the propagation of feature annotation.</text>
</comment>
<reference evidence="11 12" key="1">
    <citation type="submission" date="2022-05" db="EMBL/GenBank/DDBJ databases">
        <authorList>
            <consortium name="Genoscope - CEA"/>
            <person name="William W."/>
        </authorList>
    </citation>
    <scope>NUCLEOTIDE SEQUENCE [LARGE SCALE GENOMIC DNA]</scope>
</reference>
<dbReference type="SMART" id="SM00059">
    <property type="entry name" value="FN2"/>
    <property type="match status" value="1"/>
</dbReference>
<protein>
    <submittedName>
        <fullName evidence="11">Uncharacterized protein</fullName>
    </submittedName>
</protein>
<keyword evidence="2 4" id="KW-1015">Disulfide bond</keyword>
<feature type="disulfide bond" evidence="3">
    <location>
        <begin position="495"/>
        <end position="513"/>
    </location>
</feature>
<feature type="disulfide bond" evidence="3">
    <location>
        <begin position="459"/>
        <end position="477"/>
    </location>
</feature>
<dbReference type="InterPro" id="IPR051560">
    <property type="entry name" value="MAM_domain-containing"/>
</dbReference>
<feature type="disulfide bond" evidence="5">
    <location>
        <begin position="1097"/>
        <end position="1156"/>
    </location>
</feature>
<evidence type="ECO:0000259" key="8">
    <source>
        <dbReference type="PROSITE" id="PS51092"/>
    </source>
</evidence>
<dbReference type="FunFam" id="2.60.120.290:FF:000013">
    <property type="entry name" value="Membrane frizzled-related protein"/>
    <property type="match status" value="1"/>
</dbReference>
<dbReference type="PROSITE" id="PS01180">
    <property type="entry name" value="CUB"/>
    <property type="match status" value="1"/>
</dbReference>
<organism evidence="11 12">
    <name type="scientific">Pocillopora meandrina</name>
    <dbReference type="NCBI Taxonomy" id="46732"/>
    <lineage>
        <taxon>Eukaryota</taxon>
        <taxon>Metazoa</taxon>
        <taxon>Cnidaria</taxon>
        <taxon>Anthozoa</taxon>
        <taxon>Hexacorallia</taxon>
        <taxon>Scleractinia</taxon>
        <taxon>Astrocoeniina</taxon>
        <taxon>Pocilloporidae</taxon>
        <taxon>Pocillopora</taxon>
    </lineage>
</organism>
<evidence type="ECO:0000256" key="2">
    <source>
        <dbReference type="ARBA" id="ARBA00023157"/>
    </source>
</evidence>
<feature type="domain" description="Pentraxin (PTX)" evidence="10">
    <location>
        <begin position="1066"/>
        <end position="1265"/>
    </location>
</feature>
<dbReference type="GO" id="GO:0016020">
    <property type="term" value="C:membrane"/>
    <property type="evidence" value="ECO:0007669"/>
    <property type="project" value="InterPro"/>
</dbReference>
<gene>
    <name evidence="11" type="ORF">PMEA_00006053</name>
</gene>
<sequence>YFELSSVETEENAKGVLREVWLSETADENPLLLRDLSAFTRQRDLWNIIPRMDATVNLGKFYAQKLNAYMKVTDSGYHTFYMTCNDECELWFDGVEDLEGLGAGQSERKMLIKLVDMKTLERLTWDRSLRKQISQPIYLSRCHLYNIEVFMREYVNEDHLSVGIKFPNGEEQKPVYAKNLFWLKTGERSLVFSNIRFEPGNKFTAEVGSIISIAGSYKYCCQGIFCPDCDLRVAISVFYTEYIINSSLSMNCRENSFNISLEADVTPGFYSIQAQYSFADENATKHLEIAQVSMTAAVLSQCSFFNDLCQWKEKTTNGSSWKTGGDYQGAYLLDVSEGSLESPKMPWKESFKETYSCLQFKYILPGTTTEGRNSTLEVFVGNEEQMALLWRVQGYHGNKSSRGYVSWESKKDVMIELKATSYGKASAVIQELKIITNYCEIFPLFAMPGHSCSKEEFKCENLQCIKSVLRCDGDLHCLDGSDEENCQCLNGQFSCSSGKCLPPEKLRDGKKDCVDGQDEKKGRVNPNSKYPCFDGKVISWSQTCKKTEGCADSSHFSAICGKAECPLNDLACSKQTGDAKKDKEDACQIPFRGPCSFQNGLCGFQNGINSEFQWTTEIRGTLSEGTGPSFDHTTLSDQGRYLYIEASNRQAGDKARLQSGWFLHAPELCLQFWYHMYGEDIGSLNIYIGAMKLEEKVWSQHGNQGDMWIFAQVPINSGGHERQFQILIEGVIGGGSSGDIAIDDITVLTGSCIKIVKQETLDCYFENGLCGWTGENDWKIESTVNNGKFLYFKTDRAELISRTLITKELTQAKEWRCLTFWYFIGEEKRTHTNEKVVELNVSALHPDNSSDVTSLWSTSYRTNRWTYVQLPLHHRESPFKILFRGTLDSAEVVFLGIDDISFSKEKCNAIPNDEGKGMSCFALLCELAQTFVYHIGVLAYLVRHRYRRGHYSSFHFLDKCLWTTESGKCCSFPFEYKNRIYSSCITTPDKPRPWCATELFYDYNGLHWDFCKDYCSLGRELCLWKVDDGYITWKNVSREETANWNKKVKSALNADHKAFEVTPREKDEFIVILPLAEFGNISVPIALENDLKAVTVCVWLQTNQSVVDITYWTKLADCPEESALGINLNSTITVTVLEEEWKVPSFVADQEWHHVCLTWSSFGGFLKVFVDGLKLVSTSDSSIDTLDIRGRGRLTVNCTDVKNSAKVDACGRTSDLNLWEGTLDEEEIQRMSLGCGMRDGDLMAWRSMISGVIGDAHVHYDTSACRDVTGNRLAAYSLSSNITTEQARVWSPWYNRSADGYGRCLKFRYMILGVGNNNLRLYQIMGNNSKENPIWQGDSTRDDTWQYGQVSVTGITEHQLIFEGNLEDLTGFISIGALYFINGYCSPEPEAAARRACRELFTDKTGVITSPYYPGYYANDSWCEWLVTAAIGHVIRLEFFHFQLEATGPQCLSDYVEVFDGNSTYSTSLGRFCGHTHPAMLESSSNNLLVVFKSDNKGMRTGFKAYYDMRKDERDKCKMKPDCPVGCTCYITKGPPSQYVLEGAEYMEGIPWNLSSLTTVLLFAGSKITRLRNRDFYSLSSLTYMDLSHNKVFQMEPRTFESLKSLETL</sequence>
<dbReference type="CDD" id="cd06263">
    <property type="entry name" value="MAM"/>
    <property type="match status" value="1"/>
</dbReference>
<dbReference type="InterPro" id="IPR036943">
    <property type="entry name" value="FN_type2_sf"/>
</dbReference>
<dbReference type="Gene3D" id="3.80.10.10">
    <property type="entry name" value="Ribonuclease Inhibitor"/>
    <property type="match status" value="1"/>
</dbReference>
<feature type="disulfide bond" evidence="3">
    <location>
        <begin position="488"/>
        <end position="500"/>
    </location>
</feature>
<dbReference type="InterPro" id="IPR001759">
    <property type="entry name" value="PTX_dom"/>
</dbReference>
<evidence type="ECO:0000256" key="3">
    <source>
        <dbReference type="PROSITE-ProRule" id="PRU00124"/>
    </source>
</evidence>
<evidence type="ECO:0000256" key="5">
    <source>
        <dbReference type="PROSITE-ProRule" id="PRU01172"/>
    </source>
</evidence>
<feature type="domain" description="MAM" evidence="7">
    <location>
        <begin position="1221"/>
        <end position="1387"/>
    </location>
</feature>
<dbReference type="PROSITE" id="PS51092">
    <property type="entry name" value="FN2_2"/>
    <property type="match status" value="1"/>
</dbReference>
<dbReference type="InterPro" id="IPR001611">
    <property type="entry name" value="Leu-rich_rpt"/>
</dbReference>
<feature type="domain" description="Fibronectin type-II" evidence="8">
    <location>
        <begin position="965"/>
        <end position="1013"/>
    </location>
</feature>
<dbReference type="Gene3D" id="2.10.10.10">
    <property type="entry name" value="Fibronectin, type II, collagen-binding"/>
    <property type="match status" value="1"/>
</dbReference>
<dbReference type="PROSITE" id="PS51820">
    <property type="entry name" value="PA14"/>
    <property type="match status" value="1"/>
</dbReference>
<feature type="domain" description="MAM" evidence="7">
    <location>
        <begin position="761"/>
        <end position="909"/>
    </location>
</feature>
<dbReference type="Proteomes" id="UP001159428">
    <property type="component" value="Unassembled WGS sequence"/>
</dbReference>
<dbReference type="PROSITE" id="PS51828">
    <property type="entry name" value="PTX_2"/>
    <property type="match status" value="1"/>
</dbReference>
<dbReference type="Pfam" id="PF00431">
    <property type="entry name" value="CUB"/>
    <property type="match status" value="1"/>
</dbReference>
<dbReference type="InterPro" id="IPR013320">
    <property type="entry name" value="ConA-like_dom_sf"/>
</dbReference>
<dbReference type="SMART" id="SM00137">
    <property type="entry name" value="MAM"/>
    <property type="match status" value="2"/>
</dbReference>
<keyword evidence="1" id="KW-0677">Repeat</keyword>
<dbReference type="SMART" id="SM00042">
    <property type="entry name" value="CUB"/>
    <property type="match status" value="1"/>
</dbReference>
<accession>A0AAU9WIJ9</accession>
<evidence type="ECO:0000259" key="6">
    <source>
        <dbReference type="PROSITE" id="PS01180"/>
    </source>
</evidence>
<name>A0AAU9WIJ9_9CNID</name>
<feature type="non-terminal residue" evidence="11">
    <location>
        <position position="1"/>
    </location>
</feature>
<dbReference type="InterPro" id="IPR013806">
    <property type="entry name" value="Kringle-like"/>
</dbReference>
<dbReference type="InterPro" id="IPR036055">
    <property type="entry name" value="LDL_receptor-like_sf"/>
</dbReference>
<evidence type="ECO:0000259" key="7">
    <source>
        <dbReference type="PROSITE" id="PS50060"/>
    </source>
</evidence>
<dbReference type="InterPro" id="IPR000562">
    <property type="entry name" value="FN_type2_dom"/>
</dbReference>
<dbReference type="PROSITE" id="PS50068">
    <property type="entry name" value="LDLRA_2"/>
    <property type="match status" value="2"/>
</dbReference>
<dbReference type="EMBL" id="CALNXJ010000014">
    <property type="protein sequence ID" value="CAH3114088.1"/>
    <property type="molecule type" value="Genomic_DNA"/>
</dbReference>
<dbReference type="Pfam" id="PF00629">
    <property type="entry name" value="MAM"/>
    <property type="match status" value="3"/>
</dbReference>
<feature type="domain" description="PA14" evidence="9">
    <location>
        <begin position="11"/>
        <end position="178"/>
    </location>
</feature>
<dbReference type="SUPFAM" id="SSF49899">
    <property type="entry name" value="Concanavalin A-like lectins/glucanases"/>
    <property type="match status" value="4"/>
</dbReference>
<dbReference type="InterPro" id="IPR000859">
    <property type="entry name" value="CUB_dom"/>
</dbReference>
<dbReference type="PROSITE" id="PS50060">
    <property type="entry name" value="MAM_2"/>
    <property type="match status" value="3"/>
</dbReference>
<evidence type="ECO:0000256" key="1">
    <source>
        <dbReference type="ARBA" id="ARBA00022737"/>
    </source>
</evidence>
<dbReference type="Pfam" id="PF00354">
    <property type="entry name" value="Pentaxin"/>
    <property type="match status" value="1"/>
</dbReference>
<feature type="disulfide bond" evidence="3">
    <location>
        <begin position="452"/>
        <end position="464"/>
    </location>
</feature>